<dbReference type="Proteomes" id="UP000179807">
    <property type="component" value="Unassembled WGS sequence"/>
</dbReference>
<keyword evidence="2" id="KW-1185">Reference proteome</keyword>
<protein>
    <submittedName>
        <fullName evidence="1">Uncharacterized protein</fullName>
    </submittedName>
</protein>
<organism evidence="1 2">
    <name type="scientific">Tritrichomonas foetus</name>
    <dbReference type="NCBI Taxonomy" id="1144522"/>
    <lineage>
        <taxon>Eukaryota</taxon>
        <taxon>Metamonada</taxon>
        <taxon>Parabasalia</taxon>
        <taxon>Tritrichomonadida</taxon>
        <taxon>Tritrichomonadidae</taxon>
        <taxon>Tritrichomonas</taxon>
    </lineage>
</organism>
<proteinExistence type="predicted"/>
<dbReference type="EMBL" id="MLAK01001132">
    <property type="protein sequence ID" value="OHS97176.1"/>
    <property type="molecule type" value="Genomic_DNA"/>
</dbReference>
<gene>
    <name evidence="1" type="ORF">TRFO_36665</name>
</gene>
<evidence type="ECO:0000313" key="1">
    <source>
        <dbReference type="EMBL" id="OHS97176.1"/>
    </source>
</evidence>
<dbReference type="RefSeq" id="XP_068350313.1">
    <property type="nucleotide sequence ID" value="XM_068510964.1"/>
</dbReference>
<reference evidence="1" key="1">
    <citation type="submission" date="2016-10" db="EMBL/GenBank/DDBJ databases">
        <authorList>
            <person name="Benchimol M."/>
            <person name="Almeida L.G."/>
            <person name="Vasconcelos A.T."/>
            <person name="Perreira-Neves A."/>
            <person name="Rosa I.A."/>
            <person name="Tasca T."/>
            <person name="Bogo M.R."/>
            <person name="de Souza W."/>
        </authorList>
    </citation>
    <scope>NUCLEOTIDE SEQUENCE [LARGE SCALE GENOMIC DNA]</scope>
    <source>
        <strain evidence="1">K</strain>
    </source>
</reference>
<accession>A0A1J4JDJ9</accession>
<name>A0A1J4JDJ9_9EUKA</name>
<dbReference type="GeneID" id="94845668"/>
<sequence>MQGIIKNFINGAVSAYMTEVVTKNISGSLAHQNLDIAELEIFPNALLQHGVPLEIKKGTIRNIRIQVPTRFLSDPIKVTIDSVTIVGSLCNNVPTPQDFVKMKIHMLEAYELFRKRYKNLLGLLPTENFVNTSLKIFSNIIFEINNIFVQIEIRNNDELIPSKKFEELNTTIGIVIPKLLLQNPKNWKPNIADITKEVIFTDLGIYIDINQPSMNVRDENRFNDLFKSKDHNWIMKPFTFSAIMRHVDGDTKIEFAPTIDTVYVHILEKHIPVFINLMNTMGKFLNKFSVAHIPKPNVYLFNTNGDKSSDDDQESAEKMWLYLHRCAVSKISNAKHDFSSKLDLVRKRLIYIKYFKKKDEKYKRMIREIEESLDYTNIIAFRSALRILKKRKRKTPHKKKKRKITPKITKEIKKLMVQDPVYIVTKFISVLSLNFIGHRVTLALEKNDGCPHFIIDMKNAHFLLGKQTSSLVMDAIISYISIKHVEKKTSTVFKSLDNPQLEMKAQVIIPFLSYSTWSMSLNMSSNNYFLNLRGILRMMTDLGLINLMKEIDQSPVKTNRIFDLSVNVRGSSLTVQTHKNHSLKFGFDRFSFTTDASSRSNVIRSMKLENSWIISNAAKTEVKISTDFSLTGSITQNKIFLNIPIFSVALPFTHIVIIEDIIGLITTYHKMFKNISVPSLSFEVFIDVKGLNSIIKFSDAHDKIPINIQKISVSVMQSQLELLIGELFIHDIMSLKYLTLFSNDDGLTLHTKYIYAKLFSILAMIPKDIMTMPKTDFSIPKLFLDIELDKLDIDLSLTNERFMIEVGDVKATANDNVFDVGAIMTSMSFQNLNIAKNIALESKIIIQKVTEIYVTFDELGINISPTYINYLLNISMPVEMIFPQEIGLKLMMFINKMIIANNFALQDLTVNMTINNSKFDIGFGMNAIDSSFLQIESKEMIKLNVDVQKSRVDVEVKLQKFILHVLPLMNLIAILPKLPSSSAKVNLNLIFHPVICSLVFNEDCFNIQFDKPIKFKLNTLKDSLQMMLKVSKLNVNLNQEKLVLIQSIDLEIGKSIKLDIPQIDVMISMLKLYKIYKMIKSMSIPSMGSSHDGEQDQKLYQLPYQSINLKLPVINIVIHQIKTMRCIFLSILENKFSMKKKSNKIDFSFVSKVIIGESDGFQANDLASPFYFRMNGRFSKNENYVNMKIAEPVQLIIKQKVFIEILKTLTSSETDIANPYSISNETGRDIKIIANGTEYKIKNQRKSQSIPSLYQANLSLKIGKKTVPINVLKLSSKLSIPLFFDEHFILVWADTKKLCLRFLSPLSFKNKANISIDLNINGIEINLKNGQKYCLDYAADQCNEITAKYNDVSQVIKLNETQVVDFNGYFVVVNRKRKESSLHSRVTFSTPFSIYQTLNCPLHISLCNQKHILKPCFYEPIPLLKPCAESIEFRIHRNEIFKGVNIYIQNNTNKLSVQAKCSKDGEPFSLRISILNNIIYISAAVVIYNSLSLPLDFSTTLEKTILPFKDEVDLFPIDSIVNNQYNKLNYDSPIMFSPNEKDGEPIYFGSAIVSPLKRTAQNNDEYQWCKQSIPIPSFEDQHDLILPIGNDNVSLIHTHVINHSENRPYSAIFFVSPKYRFVNNTEEHINLNLYDNDVIKLPARSSIPVTVIRKSLEFSFSVGKSIMSRKLNIDKIYSQFIKFRTFENPIHIELSHEKGVNLITFSTNHQLPYIFVNKTNSSKVTFIQKDSADFARTVHSDNSIPFFIYDENLPHIIFCKIGNDITAEIDIDKPSFPTKITDNLNYSVDKSGADGSIVYINESPICVKNEEIFDLSATVNYLSILLVSDGYHEFSRITIKKLLFDLKSTQLRQKLAFRIKSIQVDDQNIYACYPVIFQILPMTKKHAITLECTRHSNNKYDSIVIDIQPISLNIDLSFLSDIIGWIGIFNGKSYIIEKTHDVVQLSEIRANLSPRMTQYNIHNIKILPISINLTYNTLTTRNEHRYSHSFQFTRIYSLIPSMNNVNIGIGVHQFRNLSGTTDEIASQIFSKIKSDFIEQLSLKNIIIGSGKMITSVAKNLIVPENHGQQGRFSGITNKTKTILAIGETAFRQCSIIINAYTDSIPHARTDVTSVDAVKWGFSSLAYSFSKGLVSFMIEPFARGKNKGCCGYIEGTGVGIVKFAANSMAGVCDLGAGLMCGAKRLFYEDEIRKNREMEPLFRLKNHDDEELIWVATSIKSGLVEIYTKTIYIESINKQMKVTSKIDIKDNCVTFYQENDNKISCYFDEEVQAKVFYNIIHAQSLRQKVIKRIAKNSE</sequence>
<comment type="caution">
    <text evidence="1">The sequence shown here is derived from an EMBL/GenBank/DDBJ whole genome shotgun (WGS) entry which is preliminary data.</text>
</comment>
<evidence type="ECO:0000313" key="2">
    <source>
        <dbReference type="Proteomes" id="UP000179807"/>
    </source>
</evidence>
<dbReference type="VEuPathDB" id="TrichDB:TRFO_36665"/>